<reference evidence="2 3" key="1">
    <citation type="submission" date="2016-03" db="EMBL/GenBank/DDBJ databases">
        <authorList>
            <person name="Ploux O."/>
        </authorList>
    </citation>
    <scope>NUCLEOTIDE SEQUENCE [LARGE SCALE GENOMIC DNA]</scope>
    <source>
        <strain evidence="2 3">UAMH 11012</strain>
    </source>
</reference>
<organism evidence="2 3">
    <name type="scientific">Phialocephala subalpina</name>
    <dbReference type="NCBI Taxonomy" id="576137"/>
    <lineage>
        <taxon>Eukaryota</taxon>
        <taxon>Fungi</taxon>
        <taxon>Dikarya</taxon>
        <taxon>Ascomycota</taxon>
        <taxon>Pezizomycotina</taxon>
        <taxon>Leotiomycetes</taxon>
        <taxon>Helotiales</taxon>
        <taxon>Mollisiaceae</taxon>
        <taxon>Phialocephala</taxon>
        <taxon>Phialocephala fortinii species complex</taxon>
    </lineage>
</organism>
<dbReference type="InterPro" id="IPR038872">
    <property type="entry name" value="Put_GTT3"/>
</dbReference>
<dbReference type="Proteomes" id="UP000184330">
    <property type="component" value="Unassembled WGS sequence"/>
</dbReference>
<dbReference type="STRING" id="576137.A0A1L7X4B6"/>
<feature type="transmembrane region" description="Helical" evidence="1">
    <location>
        <begin position="245"/>
        <end position="264"/>
    </location>
</feature>
<dbReference type="AlphaFoldDB" id="A0A1L7X4B6"/>
<dbReference type="OrthoDB" id="4034134at2759"/>
<dbReference type="EMBL" id="FJOG01000014">
    <property type="protein sequence ID" value="CZR59864.1"/>
    <property type="molecule type" value="Genomic_DNA"/>
</dbReference>
<gene>
    <name evidence="2" type="ORF">PAC_09758</name>
</gene>
<keyword evidence="1" id="KW-1133">Transmembrane helix</keyword>
<keyword evidence="1" id="KW-0472">Membrane</keyword>
<sequence>MSGASSFLQRMRKAEIIELADHVGFSDYDGLKKTDLEVALDEYLTENASQFSTDAKLAPFYKNRNGSSPVKKESSTSSALAEIDSKVKSVKRRATKAAEELVATDDSEVEPATTRARSALTRTPRVSGLSNLSFASNVPLPPSPAVVTDAIERQTRALRSQVGSLVEKAGITESAEATREYLSTVFTVQSLIVAFELWNLRKEVLADRYVFTIPSVPYIKTQPYDVWIPDLFLLLTSSFWGPTSLYATTSLIVPLAAAYFFNLTAKPSRGRQSAHFNYTFDPLTFNIVKALLTYVIYGQDVTFGGLVDLESVARINSALFGGYQGLLVGTGIGALVTLYEAVLKK</sequence>
<keyword evidence="3" id="KW-1185">Reference proteome</keyword>
<evidence type="ECO:0000313" key="3">
    <source>
        <dbReference type="Proteomes" id="UP000184330"/>
    </source>
</evidence>
<evidence type="ECO:0000313" key="2">
    <source>
        <dbReference type="EMBL" id="CZR59864.1"/>
    </source>
</evidence>
<evidence type="ECO:0000256" key="1">
    <source>
        <dbReference type="SAM" id="Phobius"/>
    </source>
</evidence>
<dbReference type="GO" id="GO:0016020">
    <property type="term" value="C:membrane"/>
    <property type="evidence" value="ECO:0007669"/>
    <property type="project" value="TreeGrafter"/>
</dbReference>
<protein>
    <submittedName>
        <fullName evidence="2">Uncharacterized protein</fullName>
    </submittedName>
</protein>
<dbReference type="PANTHER" id="PTHR41807:SF1">
    <property type="entry name" value="GLUTATHIONE TRANSFERASE 3"/>
    <property type="match status" value="1"/>
</dbReference>
<feature type="transmembrane region" description="Helical" evidence="1">
    <location>
        <begin position="317"/>
        <end position="339"/>
    </location>
</feature>
<accession>A0A1L7X4B6</accession>
<dbReference type="PANTHER" id="PTHR41807">
    <property type="entry name" value="GLUTATHIONE TRANSFERASE 3"/>
    <property type="match status" value="1"/>
</dbReference>
<feature type="transmembrane region" description="Helical" evidence="1">
    <location>
        <begin position="276"/>
        <end position="297"/>
    </location>
</feature>
<keyword evidence="1" id="KW-0812">Transmembrane</keyword>
<name>A0A1L7X4B6_9HELO</name>
<proteinExistence type="predicted"/>